<keyword evidence="2" id="KW-1185">Reference proteome</keyword>
<dbReference type="OrthoDB" id="9976870at2759"/>
<sequence length="283" mass="30775">MQPTTKEPRLPTPLGGPHVLFDGSFILEFLQPAPELNASVLMRATYKGGHELTKLGKNHPQAPPLHIHFAQSESFLVEAGAVGTTTTYDAIDTVHTTKASYNQVVPRQGLSPPVPSRNGDGATAIPPWTPHNFWPVAPTHPFWATPEGAEYESTLPKCRNSDTTVLIWGYPKSTTGAPTGTLTTDFPPDMDAAFFLALLGLVDAVSSKRLAMTPSLFATLFSMQTVSESAMIMAPTAWWLGSLRWRIPWTAQVALEKVRKLLGGGNPVKLVEDVIENVVVKRQ</sequence>
<dbReference type="EMBL" id="CDMC01000018">
    <property type="protein sequence ID" value="CEL10357.1"/>
    <property type="molecule type" value="Genomic_DNA"/>
</dbReference>
<name>A0A0U4ZL80_ASPCI</name>
<gene>
    <name evidence="1" type="ORF">ASPCAL13478</name>
</gene>
<proteinExistence type="predicted"/>
<dbReference type="STRING" id="454130.A0A0U4ZL80"/>
<accession>A0A0U4ZL80</accession>
<evidence type="ECO:0000313" key="1">
    <source>
        <dbReference type="EMBL" id="CEL10357.1"/>
    </source>
</evidence>
<organism evidence="1 2">
    <name type="scientific">Aspergillus calidoustus</name>
    <dbReference type="NCBI Taxonomy" id="454130"/>
    <lineage>
        <taxon>Eukaryota</taxon>
        <taxon>Fungi</taxon>
        <taxon>Dikarya</taxon>
        <taxon>Ascomycota</taxon>
        <taxon>Pezizomycotina</taxon>
        <taxon>Eurotiomycetes</taxon>
        <taxon>Eurotiomycetidae</taxon>
        <taxon>Eurotiales</taxon>
        <taxon>Aspergillaceae</taxon>
        <taxon>Aspergillus</taxon>
        <taxon>Aspergillus subgen. Nidulantes</taxon>
    </lineage>
</organism>
<dbReference type="Proteomes" id="UP000054771">
    <property type="component" value="Unassembled WGS sequence"/>
</dbReference>
<evidence type="ECO:0000313" key="2">
    <source>
        <dbReference type="Proteomes" id="UP000054771"/>
    </source>
</evidence>
<protein>
    <submittedName>
        <fullName evidence="1">Uncharacterized protein</fullName>
    </submittedName>
</protein>
<reference evidence="2" key="1">
    <citation type="journal article" date="2016" name="Genome Announc.">
        <title>Draft genome sequences of fungus Aspergillus calidoustus.</title>
        <authorList>
            <person name="Horn F."/>
            <person name="Linde J."/>
            <person name="Mattern D.J."/>
            <person name="Walther G."/>
            <person name="Guthke R."/>
            <person name="Scherlach K."/>
            <person name="Martin K."/>
            <person name="Brakhage A.A."/>
            <person name="Petzke L."/>
            <person name="Valiante V."/>
        </authorList>
    </citation>
    <scope>NUCLEOTIDE SEQUENCE [LARGE SCALE GENOMIC DNA]</scope>
    <source>
        <strain evidence="2">SF006504</strain>
    </source>
</reference>
<dbReference type="OMA" id="IRMTITG"/>
<dbReference type="AlphaFoldDB" id="A0A0U4ZL80"/>